<proteinExistence type="predicted"/>
<gene>
    <name evidence="1" type="ORF">DARMORV10_C04P25240.1</name>
</gene>
<reference evidence="1" key="1">
    <citation type="submission" date="2021-01" db="EMBL/GenBank/DDBJ databases">
        <authorList>
            <consortium name="Genoscope - CEA"/>
            <person name="William W."/>
        </authorList>
    </citation>
    <scope>NUCLEOTIDE SEQUENCE</scope>
</reference>
<evidence type="ECO:0000313" key="1">
    <source>
        <dbReference type="EMBL" id="CAF1834975.1"/>
    </source>
</evidence>
<name>A0A816JVK6_BRANA</name>
<sequence>MVEPDDYATKDKQGWLNVKLEDEPEAYNYAYLDRDLRDPKKSEKKIYDISKYQLWRSQRLQIRYFLKEKSRRSMEKIDLSKALAFAIRNAGKATREDLSRNASIISFLHEVEKTSLGAEERRCCQQLPMVHVHIKKISKETKKLIRSLKHVAMTSIFKKEST</sequence>
<protein>
    <submittedName>
        <fullName evidence="1">(rape) hypothetical protein</fullName>
    </submittedName>
</protein>
<accession>A0A816JVK6</accession>
<dbReference type="Proteomes" id="UP001295469">
    <property type="component" value="Chromosome C04"/>
</dbReference>
<dbReference type="AlphaFoldDB" id="A0A816JVK6"/>
<dbReference type="EMBL" id="HG994368">
    <property type="protein sequence ID" value="CAF1834975.1"/>
    <property type="molecule type" value="Genomic_DNA"/>
</dbReference>
<organism evidence="1">
    <name type="scientific">Brassica napus</name>
    <name type="common">Rape</name>
    <dbReference type="NCBI Taxonomy" id="3708"/>
    <lineage>
        <taxon>Eukaryota</taxon>
        <taxon>Viridiplantae</taxon>
        <taxon>Streptophyta</taxon>
        <taxon>Embryophyta</taxon>
        <taxon>Tracheophyta</taxon>
        <taxon>Spermatophyta</taxon>
        <taxon>Magnoliopsida</taxon>
        <taxon>eudicotyledons</taxon>
        <taxon>Gunneridae</taxon>
        <taxon>Pentapetalae</taxon>
        <taxon>rosids</taxon>
        <taxon>malvids</taxon>
        <taxon>Brassicales</taxon>
        <taxon>Brassicaceae</taxon>
        <taxon>Brassiceae</taxon>
        <taxon>Brassica</taxon>
    </lineage>
</organism>